<sequence length="224" mass="24537">MATLHIPDPVAEVLRRLREIGAALDPRDGIAWCNAMRMRGNELIAARIAAGCFADPQQVDNLETLCAQAYFAALAADDHGVWPNPAWHPVFDARANRTVWPLQFALAGMNAHLNHDLPLAVTKTGADRHVVRKVIDSLAEIEAELRAEAQPRLRKLATRDAEALEHILAGFSVAKSRDTVSATVEILWAQRDNGEVRAMTERALEQTVATTGRILLTPVVPPPN</sequence>
<organism evidence="1 2">
    <name type="scientific">Nocardia panacis</name>
    <dbReference type="NCBI Taxonomy" id="2340916"/>
    <lineage>
        <taxon>Bacteria</taxon>
        <taxon>Bacillati</taxon>
        <taxon>Actinomycetota</taxon>
        <taxon>Actinomycetes</taxon>
        <taxon>Mycobacteriales</taxon>
        <taxon>Nocardiaceae</taxon>
        <taxon>Nocardia</taxon>
    </lineage>
</organism>
<dbReference type="RefSeq" id="WP_120042822.1">
    <property type="nucleotide sequence ID" value="NZ_QZFU01000023.1"/>
</dbReference>
<keyword evidence="2" id="KW-1185">Reference proteome</keyword>
<proteinExistence type="predicted"/>
<accession>A0A3A4JUK0</accession>
<dbReference type="Proteomes" id="UP000266677">
    <property type="component" value="Unassembled WGS sequence"/>
</dbReference>
<dbReference type="EMBL" id="QZFU01000023">
    <property type="protein sequence ID" value="RJO73746.1"/>
    <property type="molecule type" value="Genomic_DNA"/>
</dbReference>
<dbReference type="AlphaFoldDB" id="A0A3A4JUK0"/>
<reference evidence="1 2" key="1">
    <citation type="submission" date="2018-09" db="EMBL/GenBank/DDBJ databases">
        <title>YIM PH21274 draft genome.</title>
        <authorList>
            <person name="Miao C."/>
        </authorList>
    </citation>
    <scope>NUCLEOTIDE SEQUENCE [LARGE SCALE GENOMIC DNA]</scope>
    <source>
        <strain evidence="1 2">YIM PH 21724</strain>
    </source>
</reference>
<name>A0A3A4JUK0_9NOCA</name>
<evidence type="ECO:0000313" key="2">
    <source>
        <dbReference type="Proteomes" id="UP000266677"/>
    </source>
</evidence>
<gene>
    <name evidence="1" type="ORF">D5S18_21530</name>
</gene>
<dbReference type="Pfam" id="PF19458">
    <property type="entry name" value="DUF5995"/>
    <property type="match status" value="1"/>
</dbReference>
<dbReference type="InterPro" id="IPR046037">
    <property type="entry name" value="DUF5995"/>
</dbReference>
<dbReference type="OrthoDB" id="583431at2"/>
<comment type="caution">
    <text evidence="1">The sequence shown here is derived from an EMBL/GenBank/DDBJ whole genome shotgun (WGS) entry which is preliminary data.</text>
</comment>
<evidence type="ECO:0000313" key="1">
    <source>
        <dbReference type="EMBL" id="RJO73746.1"/>
    </source>
</evidence>
<protein>
    <submittedName>
        <fullName evidence="1">Uncharacterized protein</fullName>
    </submittedName>
</protein>